<evidence type="ECO:0000256" key="1">
    <source>
        <dbReference type="SAM" id="SignalP"/>
    </source>
</evidence>
<sequence>MKSYVLIFTVVFVKLLSVESTEDNAEFLFENAKLCGDPFADPIWIPVLDICAIECNKLKEYCVENEDLQQQCKTLPDECQKLLQQRILMPKKELITGVFNTNTSSGFSKRNVPIASRSIRRKQDKTGAILTDIDKPNYF</sequence>
<organism evidence="2 3">
    <name type="scientific">Heterorhabditis bacteriophora</name>
    <name type="common">Entomopathogenic nematode worm</name>
    <dbReference type="NCBI Taxonomy" id="37862"/>
    <lineage>
        <taxon>Eukaryota</taxon>
        <taxon>Metazoa</taxon>
        <taxon>Ecdysozoa</taxon>
        <taxon>Nematoda</taxon>
        <taxon>Chromadorea</taxon>
        <taxon>Rhabditida</taxon>
        <taxon>Rhabditina</taxon>
        <taxon>Rhabditomorpha</taxon>
        <taxon>Strongyloidea</taxon>
        <taxon>Heterorhabditidae</taxon>
        <taxon>Heterorhabditis</taxon>
    </lineage>
</organism>
<feature type="chain" id="PRO_5009311329" evidence="1">
    <location>
        <begin position="21"/>
        <end position="139"/>
    </location>
</feature>
<keyword evidence="1" id="KW-0732">Signal</keyword>
<reference evidence="3" key="1">
    <citation type="submission" date="2016-11" db="UniProtKB">
        <authorList>
            <consortium name="WormBaseParasite"/>
        </authorList>
    </citation>
    <scope>IDENTIFICATION</scope>
</reference>
<evidence type="ECO:0000313" key="3">
    <source>
        <dbReference type="WBParaSite" id="Hba_19797"/>
    </source>
</evidence>
<dbReference type="Proteomes" id="UP000095283">
    <property type="component" value="Unplaced"/>
</dbReference>
<keyword evidence="2" id="KW-1185">Reference proteome</keyword>
<feature type="signal peptide" evidence="1">
    <location>
        <begin position="1"/>
        <end position="20"/>
    </location>
</feature>
<accession>A0A1I7XPT2</accession>
<evidence type="ECO:0000313" key="2">
    <source>
        <dbReference type="Proteomes" id="UP000095283"/>
    </source>
</evidence>
<name>A0A1I7XPT2_HETBA</name>
<dbReference type="WBParaSite" id="Hba_19797">
    <property type="protein sequence ID" value="Hba_19797"/>
    <property type="gene ID" value="Hba_19797"/>
</dbReference>
<proteinExistence type="predicted"/>
<protein>
    <submittedName>
        <fullName evidence="3">ShKT domain-containing protein</fullName>
    </submittedName>
</protein>
<dbReference type="AlphaFoldDB" id="A0A1I7XPT2"/>